<evidence type="ECO:0000259" key="5">
    <source>
        <dbReference type="Pfam" id="PF12867"/>
    </source>
</evidence>
<evidence type="ECO:0000313" key="6">
    <source>
        <dbReference type="EMBL" id="ADL55942.1"/>
    </source>
</evidence>
<dbReference type="PANTHER" id="PTHR23150">
    <property type="entry name" value="SULFATASE MODIFYING FACTOR 1, 2"/>
    <property type="match status" value="1"/>
</dbReference>
<evidence type="ECO:0000256" key="1">
    <source>
        <dbReference type="ARBA" id="ARBA00023002"/>
    </source>
</evidence>
<comment type="pathway">
    <text evidence="3">Amino-acid biosynthesis; ergothioneine biosynthesis.</text>
</comment>
<dbReference type="InterPro" id="IPR005532">
    <property type="entry name" value="SUMF_dom"/>
</dbReference>
<dbReference type="Pfam" id="PF12867">
    <property type="entry name" value="DinB_2"/>
    <property type="match status" value="1"/>
</dbReference>
<dbReference type="InterPro" id="IPR017806">
    <property type="entry name" value="EgtB"/>
</dbReference>
<organism evidence="6 7">
    <name type="scientific">Gallionella capsiferriformans (strain ES-2)</name>
    <name type="common">Gallionella ferruginea capsiferriformans (strain ES-2)</name>
    <dbReference type="NCBI Taxonomy" id="395494"/>
    <lineage>
        <taxon>Bacteria</taxon>
        <taxon>Pseudomonadati</taxon>
        <taxon>Pseudomonadota</taxon>
        <taxon>Betaproteobacteria</taxon>
        <taxon>Nitrosomonadales</taxon>
        <taxon>Gallionellaceae</taxon>
        <taxon>Gallionella</taxon>
    </lineage>
</organism>
<evidence type="ECO:0008006" key="8">
    <source>
        <dbReference type="Google" id="ProtNLM"/>
    </source>
</evidence>
<dbReference type="InterPro" id="IPR016187">
    <property type="entry name" value="CTDL_fold"/>
</dbReference>
<feature type="domain" description="Sulfatase-modifying factor enzyme-like" evidence="4">
    <location>
        <begin position="336"/>
        <end position="410"/>
    </location>
</feature>
<dbReference type="KEGG" id="gca:Galf_1936"/>
<evidence type="ECO:0000256" key="3">
    <source>
        <dbReference type="ARBA" id="ARBA00037882"/>
    </source>
</evidence>
<dbReference type="AlphaFoldDB" id="D9SHE5"/>
<keyword evidence="2" id="KW-0408">Iron</keyword>
<dbReference type="InterPro" id="IPR034660">
    <property type="entry name" value="DinB/YfiT-like"/>
</dbReference>
<sequence length="414" mass="48190">MNDAALIERYKKVRARTEALCAPLEIEDYCIQTMENVSPPKWHLAHVSWFFEMFILVPYAKRYRILREEYAHLFNSYYETAGTFFPRPQRGMLSRPTVQEVYDYRHHIDAAMLELLSNAPELHAADIRQRLQLGMEHEIQHQELMLMDTRYNFSINPLHPVYHRIELPPAAPVPAMGWQAFSAGIVEIGHSGDAFAYDNERPRHKTYVQDFSLATRLVSNAEYLAFIDDNGYERVELWLSDAWRTLKEQRWQAPLYWFKQGSDWMHFDLTGAHALRLDEPVSHLSYYEADAYARWAGKRLPTEAEWEHAASAHSIAGNFLDNGLYVPRPAQPNNTQMFGDLWEWTQSAYLPYPGFRPLPGTLGEYNGKFMSGQMVLRGGCCVTAQDHMRASYRNFFRAADRWMFSGLRLAEDIT</sequence>
<evidence type="ECO:0000259" key="4">
    <source>
        <dbReference type="Pfam" id="PF03781"/>
    </source>
</evidence>
<dbReference type="NCBIfam" id="TIGR03440">
    <property type="entry name" value="egtB_TIGR03440"/>
    <property type="match status" value="1"/>
</dbReference>
<dbReference type="RefSeq" id="WP_013293875.1">
    <property type="nucleotide sequence ID" value="NC_014394.1"/>
</dbReference>
<dbReference type="EMBL" id="CP002159">
    <property type="protein sequence ID" value="ADL55942.1"/>
    <property type="molecule type" value="Genomic_DNA"/>
</dbReference>
<accession>D9SHE5</accession>
<dbReference type="PANTHER" id="PTHR23150:SF36">
    <property type="entry name" value="HERCYNINE OXYGENASE"/>
    <property type="match status" value="1"/>
</dbReference>
<dbReference type="InterPro" id="IPR024775">
    <property type="entry name" value="DinB-like"/>
</dbReference>
<dbReference type="InterPro" id="IPR051043">
    <property type="entry name" value="Sulfatase_Mod_Factor_Kinase"/>
</dbReference>
<dbReference type="Gene3D" id="3.90.1580.10">
    <property type="entry name" value="paralog of FGE (formylglycine-generating enzyme)"/>
    <property type="match status" value="2"/>
</dbReference>
<feature type="domain" description="DinB-like" evidence="5">
    <location>
        <begin position="10"/>
        <end position="145"/>
    </location>
</feature>
<dbReference type="HOGENOM" id="CLU_012431_9_0_4"/>
<dbReference type="Proteomes" id="UP000001235">
    <property type="component" value="Chromosome"/>
</dbReference>
<keyword evidence="7" id="KW-1185">Reference proteome</keyword>
<dbReference type="STRING" id="395494.Galf_1936"/>
<dbReference type="SUPFAM" id="SSF109854">
    <property type="entry name" value="DinB/YfiT-like putative metalloenzymes"/>
    <property type="match status" value="1"/>
</dbReference>
<dbReference type="SUPFAM" id="SSF56436">
    <property type="entry name" value="C-type lectin-like"/>
    <property type="match status" value="1"/>
</dbReference>
<evidence type="ECO:0000313" key="7">
    <source>
        <dbReference type="Proteomes" id="UP000001235"/>
    </source>
</evidence>
<evidence type="ECO:0000256" key="2">
    <source>
        <dbReference type="ARBA" id="ARBA00023004"/>
    </source>
</evidence>
<dbReference type="eggNOG" id="COG1262">
    <property type="taxonomic scope" value="Bacteria"/>
</dbReference>
<gene>
    <name evidence="6" type="ordered locus">Galf_1936</name>
</gene>
<feature type="domain" description="Sulfatase-modifying factor enzyme-like" evidence="4">
    <location>
        <begin position="183"/>
        <end position="314"/>
    </location>
</feature>
<dbReference type="Pfam" id="PF03781">
    <property type="entry name" value="FGE-sulfatase"/>
    <property type="match status" value="2"/>
</dbReference>
<protein>
    <recommendedName>
        <fullName evidence="8">Ergothioneine biosynthesis protein EgtB</fullName>
    </recommendedName>
</protein>
<dbReference type="GO" id="GO:0052699">
    <property type="term" value="P:ergothioneine biosynthetic process"/>
    <property type="evidence" value="ECO:0007669"/>
    <property type="project" value="InterPro"/>
</dbReference>
<name>D9SHE5_GALCS</name>
<keyword evidence="1" id="KW-0560">Oxidoreductase</keyword>
<proteinExistence type="predicted"/>
<reference evidence="6 7" key="1">
    <citation type="submission" date="2010-08" db="EMBL/GenBank/DDBJ databases">
        <title>Complete sequence of Gallionella capsiferriformans ES-2.</title>
        <authorList>
            <consortium name="US DOE Joint Genome Institute"/>
            <person name="Lucas S."/>
            <person name="Copeland A."/>
            <person name="Lapidus A."/>
            <person name="Cheng J.-F."/>
            <person name="Bruce D."/>
            <person name="Goodwin L."/>
            <person name="Pitluck S."/>
            <person name="Chertkov O."/>
            <person name="Davenport K.W."/>
            <person name="Detter J.C."/>
            <person name="Han C."/>
            <person name="Tapia R."/>
            <person name="Land M."/>
            <person name="Hauser L."/>
            <person name="Chang Y.-J."/>
            <person name="Jeffries C."/>
            <person name="Kyrpides N."/>
            <person name="Ivanova N."/>
            <person name="Mikhailova N."/>
            <person name="Shelobolina E.S."/>
            <person name="Picardal F."/>
            <person name="Roden E."/>
            <person name="Emerson D."/>
            <person name="Woyke T."/>
        </authorList>
    </citation>
    <scope>NUCLEOTIDE SEQUENCE [LARGE SCALE GENOMIC DNA]</scope>
    <source>
        <strain evidence="6 7">ES-2</strain>
    </source>
</reference>
<dbReference type="InterPro" id="IPR042095">
    <property type="entry name" value="SUMF_sf"/>
</dbReference>
<dbReference type="OrthoDB" id="9768004at2"/>